<protein>
    <submittedName>
        <fullName evidence="5">ABC transporter substrate-binding protein</fullName>
    </submittedName>
</protein>
<evidence type="ECO:0000256" key="2">
    <source>
        <dbReference type="ARBA" id="ARBA00022448"/>
    </source>
</evidence>
<dbReference type="InterPro" id="IPR039424">
    <property type="entry name" value="SBP_5"/>
</dbReference>
<dbReference type="InterPro" id="IPR030678">
    <property type="entry name" value="Peptide/Ni-bd"/>
</dbReference>
<dbReference type="PROSITE" id="PS51257">
    <property type="entry name" value="PROKAR_LIPOPROTEIN"/>
    <property type="match status" value="1"/>
</dbReference>
<sequence length="575" mass="64520">MKKISVYLFVLLLIITGCRRPQPAGNEVRIRMGQDPENLSPVSYTSKDAAQLINLLYQSLLTVDLADGKLKPLLADSMPTVVKQDSVSFFTYRIRPEATWANGAPVTAADVIFSLKAIKCPLVNNEKIRPDFEFIQEVRTDAADPKKFTLVCKGFTPEHLLMSGERFFIMPEYLGDPQGLLKPFTLRQLQNNFDALTQNPQIAQFAEQFNSADFTRNPEKLQGSAGYILENWTTGQQIRFKRKPDWWGNKTSEAIGHLTANPEKITFRIVPDNAAALVALKNGQLDVWQNVPATIFQQLRQDKTQSGKFQFFTPQTYSFVYLGLNGQSEKFSDPRTRRAMAHLLDLDAIIKTTQQNLAVKTVGPISPADKRFYNSAIQPYAYNVTRATELLLLAGWQKNGSVWEKKSNGQTIQLKLNLSYNASNSEYESIALIFQQAAAKAGIPVALQPLENGVLTKDLKAGNFDGFIRSLTGNPFVFNFKPILHSESIGPEGMNYTGFGTPESDRLIEALYTSNSETEKAKMLKRLQEILHDESNMSFLFFQQDRIVVNKQLGNLKISGIKPGYDVSAFTLQQD</sequence>
<keyword evidence="2" id="KW-0813">Transport</keyword>
<evidence type="ECO:0000256" key="3">
    <source>
        <dbReference type="ARBA" id="ARBA00022729"/>
    </source>
</evidence>
<gene>
    <name evidence="5" type="ORF">I5M27_10065</name>
</gene>
<feature type="domain" description="Solute-binding protein family 5" evidence="4">
    <location>
        <begin position="69"/>
        <end position="475"/>
    </location>
</feature>
<keyword evidence="3" id="KW-0732">Signal</keyword>
<dbReference type="Gene3D" id="3.40.190.10">
    <property type="entry name" value="Periplasmic binding protein-like II"/>
    <property type="match status" value="1"/>
</dbReference>
<reference evidence="5 6" key="1">
    <citation type="submission" date="2020-12" db="EMBL/GenBank/DDBJ databases">
        <title>Bacterial novel species Adhaeribacter sp. BT258 isolated from soil.</title>
        <authorList>
            <person name="Jung H.-Y."/>
        </authorList>
    </citation>
    <scope>NUCLEOTIDE SEQUENCE [LARGE SCALE GENOMIC DNA]</scope>
    <source>
        <strain evidence="5 6">BT258</strain>
    </source>
</reference>
<dbReference type="PANTHER" id="PTHR30290:SF9">
    <property type="entry name" value="OLIGOPEPTIDE-BINDING PROTEIN APPA"/>
    <property type="match status" value="1"/>
</dbReference>
<name>A0ABS1C1T2_9BACT</name>
<evidence type="ECO:0000313" key="6">
    <source>
        <dbReference type="Proteomes" id="UP000644147"/>
    </source>
</evidence>
<dbReference type="RefSeq" id="WP_200506082.1">
    <property type="nucleotide sequence ID" value="NZ_JAEHFX010000004.1"/>
</dbReference>
<proteinExistence type="inferred from homology"/>
<comment type="similarity">
    <text evidence="1">Belongs to the bacterial solute-binding protein 5 family.</text>
</comment>
<evidence type="ECO:0000259" key="4">
    <source>
        <dbReference type="Pfam" id="PF00496"/>
    </source>
</evidence>
<comment type="caution">
    <text evidence="5">The sequence shown here is derived from an EMBL/GenBank/DDBJ whole genome shotgun (WGS) entry which is preliminary data.</text>
</comment>
<accession>A0ABS1C1T2</accession>
<dbReference type="InterPro" id="IPR000914">
    <property type="entry name" value="SBP_5_dom"/>
</dbReference>
<dbReference type="Proteomes" id="UP000644147">
    <property type="component" value="Unassembled WGS sequence"/>
</dbReference>
<dbReference type="PIRSF" id="PIRSF002741">
    <property type="entry name" value="MppA"/>
    <property type="match status" value="1"/>
</dbReference>
<organism evidence="5 6">
    <name type="scientific">Adhaeribacter terrigena</name>
    <dbReference type="NCBI Taxonomy" id="2793070"/>
    <lineage>
        <taxon>Bacteria</taxon>
        <taxon>Pseudomonadati</taxon>
        <taxon>Bacteroidota</taxon>
        <taxon>Cytophagia</taxon>
        <taxon>Cytophagales</taxon>
        <taxon>Hymenobacteraceae</taxon>
        <taxon>Adhaeribacter</taxon>
    </lineage>
</organism>
<dbReference type="SUPFAM" id="SSF53850">
    <property type="entry name" value="Periplasmic binding protein-like II"/>
    <property type="match status" value="1"/>
</dbReference>
<dbReference type="PANTHER" id="PTHR30290">
    <property type="entry name" value="PERIPLASMIC BINDING COMPONENT OF ABC TRANSPORTER"/>
    <property type="match status" value="1"/>
</dbReference>
<dbReference type="EMBL" id="JAEHFX010000004">
    <property type="protein sequence ID" value="MBK0403331.1"/>
    <property type="molecule type" value="Genomic_DNA"/>
</dbReference>
<evidence type="ECO:0000313" key="5">
    <source>
        <dbReference type="EMBL" id="MBK0403331.1"/>
    </source>
</evidence>
<keyword evidence="6" id="KW-1185">Reference proteome</keyword>
<dbReference type="Pfam" id="PF00496">
    <property type="entry name" value="SBP_bac_5"/>
    <property type="match status" value="1"/>
</dbReference>
<evidence type="ECO:0000256" key="1">
    <source>
        <dbReference type="ARBA" id="ARBA00005695"/>
    </source>
</evidence>
<dbReference type="Gene3D" id="3.10.105.10">
    <property type="entry name" value="Dipeptide-binding Protein, Domain 3"/>
    <property type="match status" value="1"/>
</dbReference>